<accession>A0A328DKH2</accession>
<organism evidence="2 3">
    <name type="scientific">Cuscuta australis</name>
    <dbReference type="NCBI Taxonomy" id="267555"/>
    <lineage>
        <taxon>Eukaryota</taxon>
        <taxon>Viridiplantae</taxon>
        <taxon>Streptophyta</taxon>
        <taxon>Embryophyta</taxon>
        <taxon>Tracheophyta</taxon>
        <taxon>Spermatophyta</taxon>
        <taxon>Magnoliopsida</taxon>
        <taxon>eudicotyledons</taxon>
        <taxon>Gunneridae</taxon>
        <taxon>Pentapetalae</taxon>
        <taxon>asterids</taxon>
        <taxon>lamiids</taxon>
        <taxon>Solanales</taxon>
        <taxon>Convolvulaceae</taxon>
        <taxon>Cuscuteae</taxon>
        <taxon>Cuscuta</taxon>
        <taxon>Cuscuta subgen. Grammica</taxon>
        <taxon>Cuscuta sect. Cleistogrammica</taxon>
    </lineage>
</organism>
<evidence type="ECO:0000313" key="2">
    <source>
        <dbReference type="EMBL" id="RAL44661.1"/>
    </source>
</evidence>
<evidence type="ECO:0000259" key="1">
    <source>
        <dbReference type="Pfam" id="PF08268"/>
    </source>
</evidence>
<keyword evidence="3" id="KW-1185">Reference proteome</keyword>
<reference evidence="2 3" key="1">
    <citation type="submission" date="2018-06" db="EMBL/GenBank/DDBJ databases">
        <title>The Genome of Cuscuta australis (Dodder) Provides Insight into the Evolution of Plant Parasitism.</title>
        <authorList>
            <person name="Liu H."/>
        </authorList>
    </citation>
    <scope>NUCLEOTIDE SEQUENCE [LARGE SCALE GENOMIC DNA]</scope>
    <source>
        <strain evidence="3">cv. Yunnan</strain>
        <tissue evidence="2">Vines</tissue>
    </source>
</reference>
<protein>
    <recommendedName>
        <fullName evidence="1">F-box associated beta-propeller type 3 domain-containing protein</fullName>
    </recommendedName>
</protein>
<evidence type="ECO:0000313" key="3">
    <source>
        <dbReference type="Proteomes" id="UP000249390"/>
    </source>
</evidence>
<gene>
    <name evidence="2" type="ORF">DM860_003420</name>
</gene>
<sequence length="168" mass="18678">MRLIRDPQFAEAHLSYFQARPEASYILLLGFGKGVYATDQELVPPRNSPVPPNHHLFHTHRPCSNIVNGLICLRNGSRLAIYNLSTGEKRGLPPMRIRFTASTTFAFGFDSASEKYKLLLIIGDVAREILTRQEEIWGTLKGILVGNNPIQQLTGMAGTVVTHTISGY</sequence>
<comment type="caution">
    <text evidence="2">The sequence shown here is derived from an EMBL/GenBank/DDBJ whole genome shotgun (WGS) entry which is preliminary data.</text>
</comment>
<dbReference type="EMBL" id="NQVE01000142">
    <property type="protein sequence ID" value="RAL44661.1"/>
    <property type="molecule type" value="Genomic_DNA"/>
</dbReference>
<feature type="domain" description="F-box associated beta-propeller type 3" evidence="1">
    <location>
        <begin position="57"/>
        <end position="124"/>
    </location>
</feature>
<dbReference type="Pfam" id="PF08268">
    <property type="entry name" value="FBA_3"/>
    <property type="match status" value="1"/>
</dbReference>
<name>A0A328DKH2_9ASTE</name>
<dbReference type="InterPro" id="IPR013187">
    <property type="entry name" value="F-box-assoc_dom_typ3"/>
</dbReference>
<dbReference type="Proteomes" id="UP000249390">
    <property type="component" value="Unassembled WGS sequence"/>
</dbReference>
<dbReference type="AlphaFoldDB" id="A0A328DKH2"/>
<proteinExistence type="predicted"/>